<dbReference type="SUPFAM" id="SSF53092">
    <property type="entry name" value="Creatinase/prolidase N-terminal domain"/>
    <property type="match status" value="1"/>
</dbReference>
<dbReference type="AlphaFoldDB" id="G0VFZ6"/>
<reference evidence="8 9" key="1">
    <citation type="journal article" date="2011" name="Proc. Natl. Acad. Sci. U.S.A.">
        <title>Evolutionary erosion of yeast sex chromosomes by mating-type switching accidents.</title>
        <authorList>
            <person name="Gordon J.L."/>
            <person name="Armisen D."/>
            <person name="Proux-Wera E."/>
            <person name="Oheigeartaigh S.S."/>
            <person name="Byrne K.P."/>
            <person name="Wolfe K.H."/>
        </authorList>
    </citation>
    <scope>NUCLEOTIDE SEQUENCE [LARGE SCALE GENOMIC DNA]</scope>
    <source>
        <strain evidence="9">ATCC 76901 / BCRC 22586 / CBS 4309 / NBRC 1992 / NRRL Y-12630</strain>
    </source>
</reference>
<dbReference type="GO" id="GO:0005634">
    <property type="term" value="C:nucleus"/>
    <property type="evidence" value="ECO:0007669"/>
    <property type="project" value="EnsemblFungi"/>
</dbReference>
<dbReference type="FunCoup" id="G0VFZ6">
    <property type="interactions" value="535"/>
</dbReference>
<dbReference type="InterPro" id="IPR007865">
    <property type="entry name" value="Aminopep_P_N"/>
</dbReference>
<gene>
    <name evidence="8" type="primary">NCAS0E03450</name>
    <name evidence="8" type="ordered locus">NCAS_0E03450</name>
</gene>
<proteinExistence type="inferred from homology"/>
<dbReference type="Gene3D" id="3.90.230.10">
    <property type="entry name" value="Creatinase/methionine aminopeptidase superfamily"/>
    <property type="match status" value="1"/>
</dbReference>
<dbReference type="GO" id="GO:0005739">
    <property type="term" value="C:mitochondrion"/>
    <property type="evidence" value="ECO:0007669"/>
    <property type="project" value="EnsemblFungi"/>
</dbReference>
<accession>G0VFZ6</accession>
<dbReference type="eggNOG" id="KOG2414">
    <property type="taxonomic scope" value="Eukaryota"/>
</dbReference>
<dbReference type="InterPro" id="IPR052433">
    <property type="entry name" value="X-Pro_dipept-like"/>
</dbReference>
<dbReference type="HOGENOM" id="CLU_017266_1_1_1"/>
<dbReference type="GO" id="GO:0030145">
    <property type="term" value="F:manganese ion binding"/>
    <property type="evidence" value="ECO:0007669"/>
    <property type="project" value="InterPro"/>
</dbReference>
<dbReference type="InterPro" id="IPR000994">
    <property type="entry name" value="Pept_M24"/>
</dbReference>
<dbReference type="PROSITE" id="PS00491">
    <property type="entry name" value="PROLINE_PEPTIDASE"/>
    <property type="match status" value="1"/>
</dbReference>
<evidence type="ECO:0000256" key="4">
    <source>
        <dbReference type="ARBA" id="ARBA00022801"/>
    </source>
</evidence>
<evidence type="ECO:0000313" key="8">
    <source>
        <dbReference type="EMBL" id="CCC70415.1"/>
    </source>
</evidence>
<evidence type="ECO:0000256" key="6">
    <source>
        <dbReference type="RuleBase" id="RU000590"/>
    </source>
</evidence>
<keyword evidence="9" id="KW-1185">Reference proteome</keyword>
<dbReference type="Pfam" id="PF00557">
    <property type="entry name" value="Peptidase_M24"/>
    <property type="match status" value="1"/>
</dbReference>
<dbReference type="InterPro" id="IPR036005">
    <property type="entry name" value="Creatinase/aminopeptidase-like"/>
</dbReference>
<keyword evidence="3 6" id="KW-0479">Metal-binding</keyword>
<dbReference type="GO" id="GO:0050821">
    <property type="term" value="P:protein stabilization"/>
    <property type="evidence" value="ECO:0007669"/>
    <property type="project" value="EnsemblFungi"/>
</dbReference>
<name>G0VFZ6_NAUCA</name>
<dbReference type="PANTHER" id="PTHR43226">
    <property type="entry name" value="XAA-PRO AMINOPEPTIDASE 3"/>
    <property type="match status" value="1"/>
</dbReference>
<evidence type="ECO:0000256" key="2">
    <source>
        <dbReference type="ARBA" id="ARBA00008766"/>
    </source>
</evidence>
<dbReference type="GO" id="GO:0070006">
    <property type="term" value="F:metalloaminopeptidase activity"/>
    <property type="evidence" value="ECO:0007669"/>
    <property type="project" value="InterPro"/>
</dbReference>
<dbReference type="OMA" id="DSYFWYL"/>
<dbReference type="OrthoDB" id="4215474at2759"/>
<dbReference type="InterPro" id="IPR029149">
    <property type="entry name" value="Creatin/AminoP/Spt16_N"/>
</dbReference>
<dbReference type="GO" id="GO:0016485">
    <property type="term" value="P:protein processing"/>
    <property type="evidence" value="ECO:0007669"/>
    <property type="project" value="EnsemblFungi"/>
</dbReference>
<dbReference type="KEGG" id="ncs:NCAS_0E03450"/>
<feature type="domain" description="Aminopeptidase P N-terminal" evidence="7">
    <location>
        <begin position="47"/>
        <end position="178"/>
    </location>
</feature>
<dbReference type="CDD" id="cd01087">
    <property type="entry name" value="Prolidase"/>
    <property type="match status" value="1"/>
</dbReference>
<evidence type="ECO:0000313" key="9">
    <source>
        <dbReference type="Proteomes" id="UP000001640"/>
    </source>
</evidence>
<comment type="cofactor">
    <cofactor evidence="1">
        <name>Mn(2+)</name>
        <dbReference type="ChEBI" id="CHEBI:29035"/>
    </cofactor>
</comment>
<evidence type="ECO:0000259" key="7">
    <source>
        <dbReference type="SMART" id="SM01011"/>
    </source>
</evidence>
<keyword evidence="4" id="KW-0378">Hydrolase</keyword>
<dbReference type="InterPro" id="IPR001131">
    <property type="entry name" value="Peptidase_M24B_aminopep-P_CS"/>
</dbReference>
<dbReference type="Pfam" id="PF05195">
    <property type="entry name" value="AMP_N"/>
    <property type="match status" value="1"/>
</dbReference>
<dbReference type="RefSeq" id="XP_003676772.1">
    <property type="nucleotide sequence ID" value="XM_003676724.1"/>
</dbReference>
<organism evidence="8 9">
    <name type="scientific">Naumovozyma castellii</name>
    <name type="common">Yeast</name>
    <name type="synonym">Saccharomyces castellii</name>
    <dbReference type="NCBI Taxonomy" id="27288"/>
    <lineage>
        <taxon>Eukaryota</taxon>
        <taxon>Fungi</taxon>
        <taxon>Dikarya</taxon>
        <taxon>Ascomycota</taxon>
        <taxon>Saccharomycotina</taxon>
        <taxon>Saccharomycetes</taxon>
        <taxon>Saccharomycetales</taxon>
        <taxon>Saccharomycetaceae</taxon>
        <taxon>Naumovozyma</taxon>
    </lineage>
</organism>
<dbReference type="InParanoid" id="G0VFZ6"/>
<dbReference type="EMBL" id="HE576756">
    <property type="protein sequence ID" value="CCC70415.1"/>
    <property type="molecule type" value="Genomic_DNA"/>
</dbReference>
<comment type="similarity">
    <text evidence="2 6">Belongs to the peptidase M24B family.</text>
</comment>
<keyword evidence="5" id="KW-0464">Manganese</keyword>
<dbReference type="Gene3D" id="3.40.350.10">
    <property type="entry name" value="Creatinase/prolidase N-terminal domain"/>
    <property type="match status" value="1"/>
</dbReference>
<dbReference type="STRING" id="1064592.G0VFZ6"/>
<protein>
    <recommendedName>
        <fullName evidence="7">Aminopeptidase P N-terminal domain-containing protein</fullName>
    </recommendedName>
</protein>
<evidence type="ECO:0000256" key="1">
    <source>
        <dbReference type="ARBA" id="ARBA00001936"/>
    </source>
</evidence>
<dbReference type="FunFam" id="3.90.230.10:FF:000026">
    <property type="entry name" value="Intermediate cleaving peptidase 55"/>
    <property type="match status" value="1"/>
</dbReference>
<dbReference type="Proteomes" id="UP000001640">
    <property type="component" value="Chromosome 5"/>
</dbReference>
<reference key="2">
    <citation type="submission" date="2011-08" db="EMBL/GenBank/DDBJ databases">
        <title>Genome sequence of Naumovozyma castellii.</title>
        <authorList>
            <person name="Gordon J.L."/>
            <person name="Armisen D."/>
            <person name="Proux-Wera E."/>
            <person name="OhEigeartaigh S.S."/>
            <person name="Byrne K.P."/>
            <person name="Wolfe K.H."/>
        </authorList>
    </citation>
    <scope>NUCLEOTIDE SEQUENCE</scope>
    <source>
        <strain>Type strain:CBS 4309</strain>
    </source>
</reference>
<dbReference type="GeneID" id="96904044"/>
<sequence length="485" mass="55093">MLRRLTRTRAYSQLQFTNRTRLPLQTGQPIHETRPWKLHSGQLTQGITALEYYERRTKLALPANSALIIQGNQVHHASGAVFYPFQQDTDLYYLTGWNEPDSIMVLESTGSRLHMFVPPKDPFREQWDGFRTGVEGVQEIFNADSALENSQGNIVKYVRDLVKRNDTVYFDSTSANVNLSHRSVILDTLKSSASGKRIVTSTSKVRQLVGEQRLVKSAAEIKLMRCAGRISGRAYNQAFARRFRNERTLHSFLEYQFISGGCDKSAYVPVVAAGSNALCIHYTRNDDVMFDDEMVLVDAAGALGGYCADISRTWPISGTFTQPQRDLYQAVLNVQRKCISLCKAENAFSLHDIHEKSVQFMRQELLNLGIAHIRNWDVTRLYPHYIGHNLGLDVHDVPQMSRYEPLKSGQVITMEPGLYIPDDPEIPEYFRNVGIRIEDDIAVHDTTYTNLTVEAVKELDDLENVMQNGTMTKPREDVINPLDDL</sequence>
<evidence type="ECO:0000256" key="3">
    <source>
        <dbReference type="ARBA" id="ARBA00022723"/>
    </source>
</evidence>
<dbReference type="SMART" id="SM01011">
    <property type="entry name" value="AMP_N"/>
    <property type="match status" value="1"/>
</dbReference>
<dbReference type="SUPFAM" id="SSF55920">
    <property type="entry name" value="Creatinase/aminopeptidase"/>
    <property type="match status" value="1"/>
</dbReference>
<evidence type="ECO:0000256" key="5">
    <source>
        <dbReference type="ARBA" id="ARBA00023211"/>
    </source>
</evidence>
<dbReference type="PANTHER" id="PTHR43226:SF4">
    <property type="entry name" value="XAA-PRO AMINOPEPTIDASE 3"/>
    <property type="match status" value="1"/>
</dbReference>